<dbReference type="Gene3D" id="1.10.287.950">
    <property type="entry name" value="Methyl-accepting chemotaxis protein"/>
    <property type="match status" value="1"/>
</dbReference>
<dbReference type="SMART" id="SM00283">
    <property type="entry name" value="MA"/>
    <property type="match status" value="1"/>
</dbReference>
<feature type="domain" description="HAMP" evidence="8">
    <location>
        <begin position="251"/>
        <end position="303"/>
    </location>
</feature>
<dbReference type="SUPFAM" id="SSF58104">
    <property type="entry name" value="Methyl-accepting chemotaxis protein (MCP) signaling domain"/>
    <property type="match status" value="1"/>
</dbReference>
<evidence type="ECO:0000313" key="9">
    <source>
        <dbReference type="EMBL" id="GIM90030.1"/>
    </source>
</evidence>
<dbReference type="PROSITE" id="PS50111">
    <property type="entry name" value="CHEMOTAXIS_TRANSDUC_2"/>
    <property type="match status" value="1"/>
</dbReference>
<feature type="transmembrane region" description="Helical" evidence="6">
    <location>
        <begin position="51"/>
        <end position="73"/>
    </location>
</feature>
<proteinExistence type="inferred from homology"/>
<dbReference type="PRINTS" id="PR00260">
    <property type="entry name" value="CHEMTRNSDUCR"/>
</dbReference>
<evidence type="ECO:0000256" key="5">
    <source>
        <dbReference type="PROSITE-ProRule" id="PRU00284"/>
    </source>
</evidence>
<dbReference type="AlphaFoldDB" id="A0A919T6P6"/>
<dbReference type="EMBL" id="BOQN01000022">
    <property type="protein sequence ID" value="GIM90030.1"/>
    <property type="molecule type" value="Genomic_DNA"/>
</dbReference>
<dbReference type="Pfam" id="PF00015">
    <property type="entry name" value="MCPsignal"/>
    <property type="match status" value="1"/>
</dbReference>
<comment type="similarity">
    <text evidence="4">Belongs to the methyl-accepting chemotaxis (MCP) protein family.</text>
</comment>
<gene>
    <name evidence="9" type="ORF">Ato02nite_018230</name>
</gene>
<dbReference type="PANTHER" id="PTHR32089:SF112">
    <property type="entry name" value="LYSOZYME-LIKE PROTEIN-RELATED"/>
    <property type="match status" value="1"/>
</dbReference>
<dbReference type="InterPro" id="IPR004090">
    <property type="entry name" value="Chemotax_Me-accpt_rcpt"/>
</dbReference>
<reference evidence="9 10" key="1">
    <citation type="submission" date="2021-03" db="EMBL/GenBank/DDBJ databases">
        <title>Whole genome shotgun sequence of Actinoplanes toevensis NBRC 105298.</title>
        <authorList>
            <person name="Komaki H."/>
            <person name="Tamura T."/>
        </authorList>
    </citation>
    <scope>NUCLEOTIDE SEQUENCE [LARGE SCALE GENOMIC DNA]</scope>
    <source>
        <strain evidence="9 10">NBRC 105298</strain>
    </source>
</reference>
<evidence type="ECO:0000256" key="4">
    <source>
        <dbReference type="ARBA" id="ARBA00029447"/>
    </source>
</evidence>
<dbReference type="InterPro" id="IPR024478">
    <property type="entry name" value="HlyB_4HB_MCP"/>
</dbReference>
<evidence type="ECO:0000313" key="10">
    <source>
        <dbReference type="Proteomes" id="UP000677082"/>
    </source>
</evidence>
<accession>A0A919T6P6</accession>
<protein>
    <submittedName>
        <fullName evidence="9">Chemotaxis protein</fullName>
    </submittedName>
</protein>
<dbReference type="GO" id="GO:0006935">
    <property type="term" value="P:chemotaxis"/>
    <property type="evidence" value="ECO:0007669"/>
    <property type="project" value="InterPro"/>
</dbReference>
<keyword evidence="3 5" id="KW-0807">Transducer</keyword>
<evidence type="ECO:0000259" key="7">
    <source>
        <dbReference type="PROSITE" id="PS50111"/>
    </source>
</evidence>
<evidence type="ECO:0000256" key="3">
    <source>
        <dbReference type="ARBA" id="ARBA00023224"/>
    </source>
</evidence>
<name>A0A919T6P6_9ACTN</name>
<evidence type="ECO:0000259" key="8">
    <source>
        <dbReference type="PROSITE" id="PS50885"/>
    </source>
</evidence>
<dbReference type="GO" id="GO:0007165">
    <property type="term" value="P:signal transduction"/>
    <property type="evidence" value="ECO:0007669"/>
    <property type="project" value="UniProtKB-KW"/>
</dbReference>
<dbReference type="Pfam" id="PF12729">
    <property type="entry name" value="4HB_MCP_1"/>
    <property type="match status" value="1"/>
</dbReference>
<evidence type="ECO:0000256" key="2">
    <source>
        <dbReference type="ARBA" id="ARBA00022989"/>
    </source>
</evidence>
<evidence type="ECO:0000256" key="6">
    <source>
        <dbReference type="SAM" id="Phobius"/>
    </source>
</evidence>
<dbReference type="GO" id="GO:0004888">
    <property type="term" value="F:transmembrane signaling receptor activity"/>
    <property type="evidence" value="ECO:0007669"/>
    <property type="project" value="InterPro"/>
</dbReference>
<organism evidence="9 10">
    <name type="scientific">Paractinoplanes toevensis</name>
    <dbReference type="NCBI Taxonomy" id="571911"/>
    <lineage>
        <taxon>Bacteria</taxon>
        <taxon>Bacillati</taxon>
        <taxon>Actinomycetota</taxon>
        <taxon>Actinomycetes</taxon>
        <taxon>Micromonosporales</taxon>
        <taxon>Micromonosporaceae</taxon>
        <taxon>Paractinoplanes</taxon>
    </lineage>
</organism>
<dbReference type="Proteomes" id="UP000677082">
    <property type="component" value="Unassembled WGS sequence"/>
</dbReference>
<evidence type="ECO:0000256" key="1">
    <source>
        <dbReference type="ARBA" id="ARBA00022692"/>
    </source>
</evidence>
<feature type="transmembrane region" description="Helical" evidence="6">
    <location>
        <begin position="231"/>
        <end position="250"/>
    </location>
</feature>
<dbReference type="PANTHER" id="PTHR32089">
    <property type="entry name" value="METHYL-ACCEPTING CHEMOTAXIS PROTEIN MCPB"/>
    <property type="match status" value="1"/>
</dbReference>
<comment type="caution">
    <text evidence="9">The sequence shown here is derived from an EMBL/GenBank/DDBJ whole genome shotgun (WGS) entry which is preliminary data.</text>
</comment>
<sequence>MPAGQNELFVRKKDCMATMTLSADTRTGTGIGTGTGPRRPSFADLSVSVKVLAAVGTAALVALIVGILGLLSLRDASNAAQLISRSNVASIKAVGQLKAVILQVRVDTANQALSVDEASRTKFADSFTADLQAYTTAMAAYRASNPASDAALIDQMQTDWDTYADIATNKLIPAGNRSALVEWAKIRDSEALPILKKLFEALATMDGLETADAAKNAAAAKSGYESSRTTSIITLTVGLVLALAIGVIVARKIVQSLTKVTYVCDGLADGDLTRHTGLDTRDEPGRMARALDTALGRLRQTITTIEGSATSLAGASEQMSSTAANIAASAEQTSAQALAVSAAAEEVSRSVETVSSGSEEMGASIREISQNAAEAARVASEAVTITANTSATMNKLGESSAEIGNVIKVITAIAEQTNLLALNATIEAARAGEMGKGFAVVASEVKDLAQETARATEDISRRVQAIQADTSGAVTAIDEISTVIERISEFQTTIASAVEEQTATTAEMNRSVSEAAGGAGEIAQNITGVAEAARMTSQGVTETQQATTELARMSTELSSLVAAFRV</sequence>
<keyword evidence="6" id="KW-0472">Membrane</keyword>
<keyword evidence="2 6" id="KW-1133">Transmembrane helix</keyword>
<dbReference type="GO" id="GO:0016020">
    <property type="term" value="C:membrane"/>
    <property type="evidence" value="ECO:0007669"/>
    <property type="project" value="InterPro"/>
</dbReference>
<dbReference type="PROSITE" id="PS50885">
    <property type="entry name" value="HAMP"/>
    <property type="match status" value="1"/>
</dbReference>
<dbReference type="InterPro" id="IPR004089">
    <property type="entry name" value="MCPsignal_dom"/>
</dbReference>
<feature type="domain" description="Methyl-accepting transducer" evidence="7">
    <location>
        <begin position="315"/>
        <end position="551"/>
    </location>
</feature>
<keyword evidence="1 6" id="KW-0812">Transmembrane</keyword>
<dbReference type="SMART" id="SM00304">
    <property type="entry name" value="HAMP"/>
    <property type="match status" value="1"/>
</dbReference>
<dbReference type="InterPro" id="IPR003660">
    <property type="entry name" value="HAMP_dom"/>
</dbReference>
<keyword evidence="10" id="KW-1185">Reference proteome</keyword>